<dbReference type="PANTHER" id="PTHR12534:SF0">
    <property type="entry name" value="SMALL RIBOSOMAL SUBUNIT PROTEIN US2M"/>
    <property type="match status" value="1"/>
</dbReference>
<evidence type="ECO:0000256" key="1">
    <source>
        <dbReference type="ARBA" id="ARBA00006242"/>
    </source>
</evidence>
<dbReference type="Gene3D" id="3.40.50.10490">
    <property type="entry name" value="Glucose-6-phosphate isomerase like protein, domain 1"/>
    <property type="match status" value="1"/>
</dbReference>
<evidence type="ECO:0000313" key="6">
    <source>
        <dbReference type="EMBL" id="WMI30507.1"/>
    </source>
</evidence>
<dbReference type="Gene3D" id="1.10.287.610">
    <property type="entry name" value="Helix hairpin bin"/>
    <property type="match status" value="1"/>
</dbReference>
<dbReference type="AlphaFoldDB" id="A0AA51BM60"/>
<comment type="similarity">
    <text evidence="1 5">Belongs to the universal ribosomal protein uS2 family.</text>
</comment>
<dbReference type="GO" id="GO:0015935">
    <property type="term" value="C:small ribosomal subunit"/>
    <property type="evidence" value="ECO:0007669"/>
    <property type="project" value="InterPro"/>
</dbReference>
<sequence>MQDISIRKLFKLKSHFGHFNLTKNSKFSKYIHTTIKNVNIIDTFQTKKCFFKALKFIKTLLKGNKSDILFVDTKKQSKRITESECEKLKLPYVVNRWLGGTLTNFKNIRDNIKRLSYLIYLEEKKAFFSKNKKTKVILKKKIINLERKFKGIFNLKKLPSALFVVDTTKNKKAVVEANKLSIPVIGVVDTDGNPELIDYPIPSNDDSVELVKYFISMVTDNIKYFSKVNGS</sequence>
<keyword evidence="3 5" id="KW-0687">Ribonucleoprotein</keyword>
<dbReference type="Proteomes" id="UP001238843">
    <property type="component" value="Chromosome"/>
</dbReference>
<dbReference type="NCBIfam" id="TIGR01011">
    <property type="entry name" value="rpsB_bact"/>
    <property type="match status" value="1"/>
</dbReference>
<dbReference type="InterPro" id="IPR023591">
    <property type="entry name" value="Ribosomal_uS2_flav_dom_sf"/>
</dbReference>
<dbReference type="SUPFAM" id="SSF52313">
    <property type="entry name" value="Ribosomal protein S2"/>
    <property type="match status" value="1"/>
</dbReference>
<dbReference type="EMBL" id="CP128385">
    <property type="protein sequence ID" value="WMI30507.1"/>
    <property type="molecule type" value="Genomic_DNA"/>
</dbReference>
<dbReference type="PRINTS" id="PR00395">
    <property type="entry name" value="RIBOSOMALS2"/>
</dbReference>
<dbReference type="GO" id="GO:0003735">
    <property type="term" value="F:structural constituent of ribosome"/>
    <property type="evidence" value="ECO:0007669"/>
    <property type="project" value="InterPro"/>
</dbReference>
<keyword evidence="2 5" id="KW-0689">Ribosomal protein</keyword>
<gene>
    <name evidence="5 6" type="primary">rpsB</name>
    <name evidence="6" type="ORF">QTO32_00215</name>
</gene>
<reference evidence="6" key="1">
    <citation type="journal article" date="2021" name="Front. Microbiol.">
        <title>Genome Analysis of a Verrucomicrobial Endosymbiont With a Tiny Genome Discovered in an Antarctic Lake.</title>
        <authorList>
            <person name="Williams T.J."/>
            <person name="Allen M.A."/>
            <person name="Ivanova N."/>
            <person name="Huntemann M."/>
            <person name="Haque S."/>
            <person name="Hancock A.M."/>
            <person name="Brazendale S."/>
            <person name="Cavicchioli R."/>
        </authorList>
    </citation>
    <scope>NUCLEOTIDE SEQUENCE</scope>
    <source>
        <strain evidence="6">MAG_Ga0307966_1000010</strain>
    </source>
</reference>
<accession>A0AA51BM60</accession>
<evidence type="ECO:0000256" key="3">
    <source>
        <dbReference type="ARBA" id="ARBA00023274"/>
    </source>
</evidence>
<evidence type="ECO:0000256" key="4">
    <source>
        <dbReference type="ARBA" id="ARBA00035256"/>
    </source>
</evidence>
<dbReference type="InterPro" id="IPR005706">
    <property type="entry name" value="Ribosomal_uS2_bac/mit/plastid"/>
</dbReference>
<protein>
    <recommendedName>
        <fullName evidence="4 5">Small ribosomal subunit protein uS2</fullName>
    </recommendedName>
</protein>
<proteinExistence type="inferred from homology"/>
<evidence type="ECO:0000256" key="2">
    <source>
        <dbReference type="ARBA" id="ARBA00022980"/>
    </source>
</evidence>
<name>A0AA51BM60_9BACT</name>
<dbReference type="PANTHER" id="PTHR12534">
    <property type="entry name" value="30S RIBOSOMAL PROTEIN S2 PROKARYOTIC AND ORGANELLAR"/>
    <property type="match status" value="1"/>
</dbReference>
<evidence type="ECO:0000256" key="5">
    <source>
        <dbReference type="HAMAP-Rule" id="MF_00291"/>
    </source>
</evidence>
<dbReference type="CDD" id="cd01425">
    <property type="entry name" value="RPS2"/>
    <property type="match status" value="1"/>
</dbReference>
<reference evidence="6" key="2">
    <citation type="submission" date="2023-06" db="EMBL/GenBank/DDBJ databases">
        <authorList>
            <person name="Williams T.J."/>
            <person name="Allen M.A."/>
            <person name="Ivanova N."/>
            <person name="Huntemann M."/>
            <person name="Haque S."/>
            <person name="Hancock A.M."/>
            <person name="Brazendale S."/>
            <person name="Cavicchioli R."/>
        </authorList>
    </citation>
    <scope>NUCLEOTIDE SEQUENCE</scope>
    <source>
        <strain evidence="6">MAG_Ga0307966_1000010</strain>
    </source>
</reference>
<dbReference type="HAMAP" id="MF_00291_B">
    <property type="entry name" value="Ribosomal_uS2_B"/>
    <property type="match status" value="1"/>
</dbReference>
<dbReference type="Pfam" id="PF00318">
    <property type="entry name" value="Ribosomal_S2"/>
    <property type="match status" value="1"/>
</dbReference>
<organism evidence="6">
    <name type="scientific">Candidatus Organicella extenuata</name>
    <dbReference type="NCBI Taxonomy" id="2841811"/>
    <lineage>
        <taxon>Bacteria</taxon>
        <taxon>Pseudomonadati</taxon>
        <taxon>Verrucomicrobiota</taxon>
        <taxon>Candidatus Organicella</taxon>
    </lineage>
</organism>
<dbReference type="GO" id="GO:0006412">
    <property type="term" value="P:translation"/>
    <property type="evidence" value="ECO:0007669"/>
    <property type="project" value="UniProtKB-UniRule"/>
</dbReference>
<dbReference type="InterPro" id="IPR001865">
    <property type="entry name" value="Ribosomal_uS2"/>
</dbReference>